<name>A0ABS8T4U5_DATST</name>
<dbReference type="EMBL" id="JACEIK010001100">
    <property type="protein sequence ID" value="MCD7465955.1"/>
    <property type="molecule type" value="Genomic_DNA"/>
</dbReference>
<accession>A0ABS8T4U5</accession>
<reference evidence="1 2" key="1">
    <citation type="journal article" date="2021" name="BMC Genomics">
        <title>Datura genome reveals duplications of psychoactive alkaloid biosynthetic genes and high mutation rate following tissue culture.</title>
        <authorList>
            <person name="Rajewski A."/>
            <person name="Carter-House D."/>
            <person name="Stajich J."/>
            <person name="Litt A."/>
        </authorList>
    </citation>
    <scope>NUCLEOTIDE SEQUENCE [LARGE SCALE GENOMIC DNA]</scope>
    <source>
        <strain evidence="1">AR-01</strain>
    </source>
</reference>
<organism evidence="1 2">
    <name type="scientific">Datura stramonium</name>
    <name type="common">Jimsonweed</name>
    <name type="synonym">Common thornapple</name>
    <dbReference type="NCBI Taxonomy" id="4076"/>
    <lineage>
        <taxon>Eukaryota</taxon>
        <taxon>Viridiplantae</taxon>
        <taxon>Streptophyta</taxon>
        <taxon>Embryophyta</taxon>
        <taxon>Tracheophyta</taxon>
        <taxon>Spermatophyta</taxon>
        <taxon>Magnoliopsida</taxon>
        <taxon>eudicotyledons</taxon>
        <taxon>Gunneridae</taxon>
        <taxon>Pentapetalae</taxon>
        <taxon>asterids</taxon>
        <taxon>lamiids</taxon>
        <taxon>Solanales</taxon>
        <taxon>Solanaceae</taxon>
        <taxon>Solanoideae</taxon>
        <taxon>Datureae</taxon>
        <taxon>Datura</taxon>
    </lineage>
</organism>
<keyword evidence="2" id="KW-1185">Reference proteome</keyword>
<comment type="caution">
    <text evidence="1">The sequence shown here is derived from an EMBL/GenBank/DDBJ whole genome shotgun (WGS) entry which is preliminary data.</text>
</comment>
<protein>
    <submittedName>
        <fullName evidence="1">Uncharacterized protein</fullName>
    </submittedName>
</protein>
<sequence>MLHFSSTKQIRGHEFPSSEQLLTSSVGTNLGPLASYPSNPTSFHLGFVLLRYGVYLELHGYPMFQGKVDPKKQFLETKVNVCGSSGFSLILDDWCYANYITPRTVKCLEIPCVLKRHPYHGRILGYRKCEGLLYIW</sequence>
<evidence type="ECO:0000313" key="2">
    <source>
        <dbReference type="Proteomes" id="UP000823775"/>
    </source>
</evidence>
<dbReference type="Proteomes" id="UP000823775">
    <property type="component" value="Unassembled WGS sequence"/>
</dbReference>
<evidence type="ECO:0000313" key="1">
    <source>
        <dbReference type="EMBL" id="MCD7465955.1"/>
    </source>
</evidence>
<gene>
    <name evidence="1" type="ORF">HAX54_002234</name>
</gene>
<proteinExistence type="predicted"/>